<keyword evidence="3" id="KW-1185">Reference proteome</keyword>
<dbReference type="PANTHER" id="PTHR43792">
    <property type="entry name" value="GNAT FAMILY, PUTATIVE (AFU_ORTHOLOGUE AFUA_3G00765)-RELATED-RELATED"/>
    <property type="match status" value="1"/>
</dbReference>
<dbReference type="PROSITE" id="PS51186">
    <property type="entry name" value="GNAT"/>
    <property type="match status" value="1"/>
</dbReference>
<dbReference type="InterPro" id="IPR000182">
    <property type="entry name" value="GNAT_dom"/>
</dbReference>
<dbReference type="RefSeq" id="WP_187536101.1">
    <property type="nucleotide sequence ID" value="NZ_JACRTL010000001.1"/>
</dbReference>
<dbReference type="GO" id="GO:0016747">
    <property type="term" value="F:acyltransferase activity, transferring groups other than amino-acyl groups"/>
    <property type="evidence" value="ECO:0007669"/>
    <property type="project" value="InterPro"/>
</dbReference>
<dbReference type="Proteomes" id="UP000632659">
    <property type="component" value="Unassembled WGS sequence"/>
</dbReference>
<name>A0A8J6P9H8_9FIRM</name>
<dbReference type="Gene3D" id="3.40.630.30">
    <property type="match status" value="1"/>
</dbReference>
<dbReference type="PANTHER" id="PTHR43792:SF1">
    <property type="entry name" value="N-ACETYLTRANSFERASE DOMAIN-CONTAINING PROTEIN"/>
    <property type="match status" value="1"/>
</dbReference>
<dbReference type="InterPro" id="IPR051531">
    <property type="entry name" value="N-acetyltransferase"/>
</dbReference>
<protein>
    <submittedName>
        <fullName evidence="2">GNAT family N-acetyltransferase</fullName>
    </submittedName>
</protein>
<accession>A0A8J6P9H8</accession>
<dbReference type="SUPFAM" id="SSF55729">
    <property type="entry name" value="Acyl-CoA N-acyltransferases (Nat)"/>
    <property type="match status" value="1"/>
</dbReference>
<dbReference type="AlphaFoldDB" id="A0A8J6P9H8"/>
<evidence type="ECO:0000313" key="2">
    <source>
        <dbReference type="EMBL" id="MBC8609532.1"/>
    </source>
</evidence>
<comment type="caution">
    <text evidence="2">The sequence shown here is derived from an EMBL/GenBank/DDBJ whole genome shotgun (WGS) entry which is preliminary data.</text>
</comment>
<evidence type="ECO:0000313" key="3">
    <source>
        <dbReference type="Proteomes" id="UP000632659"/>
    </source>
</evidence>
<proteinExistence type="predicted"/>
<reference evidence="2" key="1">
    <citation type="submission" date="2020-08" db="EMBL/GenBank/DDBJ databases">
        <title>Genome public.</title>
        <authorList>
            <person name="Liu C."/>
            <person name="Sun Q."/>
        </authorList>
    </citation>
    <scope>NUCLEOTIDE SEQUENCE</scope>
    <source>
        <strain evidence="2">NSJ-15</strain>
    </source>
</reference>
<feature type="domain" description="N-acetyltransferase" evidence="1">
    <location>
        <begin position="11"/>
        <end position="167"/>
    </location>
</feature>
<dbReference type="EMBL" id="JACRTL010000001">
    <property type="protein sequence ID" value="MBC8609532.1"/>
    <property type="molecule type" value="Genomic_DNA"/>
</dbReference>
<sequence>MNTPALETDRLILRKFTEKDLAALLDIYRDKEVNTYLPWFSLESMADAKAFFEERYEAVYTQPCGYRYAICLKQDDIPIGYINVSTDDSHDLGYGLRKEFWHQSIVSEAAKAVVEQVKKDGMTYITATHDVNNPRSGNVMKVLGMKYQYSYEELWQPKNFLVTFRMYQLNFDGNDERVYREYWDRYENHFVEAL</sequence>
<evidence type="ECO:0000259" key="1">
    <source>
        <dbReference type="PROSITE" id="PS51186"/>
    </source>
</evidence>
<dbReference type="InterPro" id="IPR016181">
    <property type="entry name" value="Acyl_CoA_acyltransferase"/>
</dbReference>
<organism evidence="2 3">
    <name type="scientific">Massiliimalia timonensis</name>
    <dbReference type="NCBI Taxonomy" id="1987501"/>
    <lineage>
        <taxon>Bacteria</taxon>
        <taxon>Bacillati</taxon>
        <taxon>Bacillota</taxon>
        <taxon>Clostridia</taxon>
        <taxon>Eubacteriales</taxon>
        <taxon>Oscillospiraceae</taxon>
        <taxon>Massiliimalia</taxon>
    </lineage>
</organism>
<gene>
    <name evidence="2" type="ORF">H8702_00145</name>
</gene>
<dbReference type="Pfam" id="PF13302">
    <property type="entry name" value="Acetyltransf_3"/>
    <property type="match status" value="1"/>
</dbReference>